<dbReference type="AlphaFoldDB" id="A0A084W7J8"/>
<dbReference type="Proteomes" id="UP000030765">
    <property type="component" value="Unassembled WGS sequence"/>
</dbReference>
<dbReference type="EnsemblMetazoa" id="ASIC014195-RA">
    <property type="protein sequence ID" value="ASIC014195-PA"/>
    <property type="gene ID" value="ASIC014195"/>
</dbReference>
<gene>
    <name evidence="1" type="ORF">ZHAS_00014195</name>
</gene>
<name>A0A084W7J8_ANOSI</name>
<reference evidence="1 3" key="1">
    <citation type="journal article" date="2014" name="BMC Genomics">
        <title>Genome sequence of Anopheles sinensis provides insight into genetics basis of mosquito competence for malaria parasites.</title>
        <authorList>
            <person name="Zhou D."/>
            <person name="Zhang D."/>
            <person name="Ding G."/>
            <person name="Shi L."/>
            <person name="Hou Q."/>
            <person name="Ye Y."/>
            <person name="Xu Y."/>
            <person name="Zhou H."/>
            <person name="Xiong C."/>
            <person name="Li S."/>
            <person name="Yu J."/>
            <person name="Hong S."/>
            <person name="Yu X."/>
            <person name="Zou P."/>
            <person name="Chen C."/>
            <person name="Chang X."/>
            <person name="Wang W."/>
            <person name="Lv Y."/>
            <person name="Sun Y."/>
            <person name="Ma L."/>
            <person name="Shen B."/>
            <person name="Zhu C."/>
        </authorList>
    </citation>
    <scope>NUCLEOTIDE SEQUENCE [LARGE SCALE GENOMIC DNA]</scope>
</reference>
<evidence type="ECO:0000313" key="2">
    <source>
        <dbReference type="EnsemblMetazoa" id="ASIC014195-PA"/>
    </source>
</evidence>
<accession>A0A084W7J8</accession>
<organism evidence="1">
    <name type="scientific">Anopheles sinensis</name>
    <name type="common">Mosquito</name>
    <dbReference type="NCBI Taxonomy" id="74873"/>
    <lineage>
        <taxon>Eukaryota</taxon>
        <taxon>Metazoa</taxon>
        <taxon>Ecdysozoa</taxon>
        <taxon>Arthropoda</taxon>
        <taxon>Hexapoda</taxon>
        <taxon>Insecta</taxon>
        <taxon>Pterygota</taxon>
        <taxon>Neoptera</taxon>
        <taxon>Endopterygota</taxon>
        <taxon>Diptera</taxon>
        <taxon>Nematocera</taxon>
        <taxon>Culicoidea</taxon>
        <taxon>Culicidae</taxon>
        <taxon>Anophelinae</taxon>
        <taxon>Anopheles</taxon>
    </lineage>
</organism>
<evidence type="ECO:0000313" key="1">
    <source>
        <dbReference type="EMBL" id="KFB46192.1"/>
    </source>
</evidence>
<sequence>MKLQPNGDRFVDRHCMQISSADHHPGDRVSTSRGAPGVYVTHHNRGVAPGGSSDLVGSVPFWNPSGVTSLSCS</sequence>
<dbReference type="VEuPathDB" id="VectorBase:ASIC014195"/>
<keyword evidence="3" id="KW-1185">Reference proteome</keyword>
<dbReference type="EMBL" id="KE525315">
    <property type="protein sequence ID" value="KFB46192.1"/>
    <property type="molecule type" value="Genomic_DNA"/>
</dbReference>
<protein>
    <submittedName>
        <fullName evidence="1 2">Beta-glucosidase</fullName>
    </submittedName>
</protein>
<proteinExistence type="predicted"/>
<evidence type="ECO:0000313" key="3">
    <source>
        <dbReference type="Proteomes" id="UP000030765"/>
    </source>
</evidence>
<reference evidence="2" key="2">
    <citation type="submission" date="2020-05" db="UniProtKB">
        <authorList>
            <consortium name="EnsemblMetazoa"/>
        </authorList>
    </citation>
    <scope>IDENTIFICATION</scope>
</reference>
<dbReference type="EMBL" id="ATLV01021259">
    <property type="status" value="NOT_ANNOTATED_CDS"/>
    <property type="molecule type" value="Genomic_DNA"/>
</dbReference>